<keyword evidence="1" id="KW-0805">Transcription regulation</keyword>
<feature type="domain" description="Helix-turn-helix type 11" evidence="4">
    <location>
        <begin position="16"/>
        <end position="72"/>
    </location>
</feature>
<dbReference type="Gene3D" id="3.40.50.2300">
    <property type="match status" value="1"/>
</dbReference>
<dbReference type="Gene3D" id="1.10.10.10">
    <property type="entry name" value="Winged helix-like DNA-binding domain superfamily/Winged helix DNA-binding domain"/>
    <property type="match status" value="1"/>
</dbReference>
<evidence type="ECO:0000256" key="1">
    <source>
        <dbReference type="ARBA" id="ARBA00023015"/>
    </source>
</evidence>
<dbReference type="EMBL" id="CP019717">
    <property type="protein sequence ID" value="QHZ53635.1"/>
    <property type="molecule type" value="Genomic_DNA"/>
</dbReference>
<dbReference type="PANTHER" id="PTHR30185">
    <property type="entry name" value="CRYPTIC BETA-GLUCOSIDE BGL OPERON ANTITERMINATOR"/>
    <property type="match status" value="1"/>
</dbReference>
<dbReference type="InterPro" id="IPR050661">
    <property type="entry name" value="BglG_antiterminators"/>
</dbReference>
<dbReference type="InterPro" id="IPR007737">
    <property type="entry name" value="Mga_HTH"/>
</dbReference>
<keyword evidence="2" id="KW-0804">Transcription</keyword>
<sequence>MDKFIIQLIQNKSIIRKLHILESLIDNNGIVSSRFLARKLQCTSRTIISDISQIKQILPNNWDIISVNSKGYLLKKDPLDHLSSVIATYLINSEIYKILLGIFNNKYYSLEKWSQILYLDKLTLKKNLNNFRKILKDFKIDFNFRTTIQLIGKELNIRYFYIIFFYNIQKYKEVFTLDPNLQQKIENIISFHKIDIDYNLLTIITHVSVNRNIHKHFISKNLNTEYIFSSDKIDCTYAIISEVENFYKVFFPKRELNFFTLFFFIISEGDIEEKTKIKNYYHKLHKKTYDKHLTLINMISCEINMNDKVIEGIKHDIHFSLHKIYTFKRLNLPLDYFLGEFKTVPHELIDGYNIIQPLITSWNKIINENRLTEDEIYYVTFNILSIFLSNYKKKVLLLLSGPTTWKKFIYHKLNNEFGNILNLQTEPGDTTKFDFIITNYKIKNTQVPVVWISDQLILNDLKPIKQLLNLSL</sequence>
<dbReference type="AlphaFoldDB" id="A0A6C0QXY7"/>
<evidence type="ECO:0000313" key="5">
    <source>
        <dbReference type="EMBL" id="QHZ53635.1"/>
    </source>
</evidence>
<evidence type="ECO:0000259" key="3">
    <source>
        <dbReference type="Pfam" id="PF05043"/>
    </source>
</evidence>
<evidence type="ECO:0000259" key="4">
    <source>
        <dbReference type="Pfam" id="PF08279"/>
    </source>
</evidence>
<organism evidence="5 6">
    <name type="scientific">Paenibacillus larvae subsp. larvae</name>
    <dbReference type="NCBI Taxonomy" id="147375"/>
    <lineage>
        <taxon>Bacteria</taxon>
        <taxon>Bacillati</taxon>
        <taxon>Bacillota</taxon>
        <taxon>Bacilli</taxon>
        <taxon>Bacillales</taxon>
        <taxon>Paenibacillaceae</taxon>
        <taxon>Paenibacillus</taxon>
    </lineage>
</organism>
<name>A0A6C0QXY7_9BACL</name>
<dbReference type="InterPro" id="IPR013196">
    <property type="entry name" value="HTH_11"/>
</dbReference>
<proteinExistence type="predicted"/>
<dbReference type="InterPro" id="IPR036388">
    <property type="entry name" value="WH-like_DNA-bd_sf"/>
</dbReference>
<dbReference type="Proteomes" id="UP000464330">
    <property type="component" value="Chromosome"/>
</dbReference>
<evidence type="ECO:0000313" key="6">
    <source>
        <dbReference type="Proteomes" id="UP000464330"/>
    </source>
</evidence>
<evidence type="ECO:0000256" key="2">
    <source>
        <dbReference type="ARBA" id="ARBA00023163"/>
    </source>
</evidence>
<dbReference type="Pfam" id="PF08279">
    <property type="entry name" value="HTH_11"/>
    <property type="match status" value="1"/>
</dbReference>
<dbReference type="PANTHER" id="PTHR30185:SF18">
    <property type="entry name" value="TRANSCRIPTIONAL REGULATOR MTLR"/>
    <property type="match status" value="1"/>
</dbReference>
<accession>A0A6C0QXY7</accession>
<gene>
    <name evidence="5" type="primary">licR_2</name>
    <name evidence="5" type="ORF">ERICV_04597</name>
</gene>
<protein>
    <submittedName>
        <fullName evidence="5">Putative licABCH operon regulator</fullName>
    </submittedName>
</protein>
<feature type="domain" description="Mga helix-turn-helix" evidence="3">
    <location>
        <begin position="82"/>
        <end position="165"/>
    </location>
</feature>
<dbReference type="RefSeq" id="WP_172423747.1">
    <property type="nucleotide sequence ID" value="NZ_CP019717.1"/>
</dbReference>
<reference evidence="5 6" key="1">
    <citation type="journal article" date="2020" name="Int. J. Med. Microbiol.">
        <title>Discovery of Paenibacillus larvae ERIC V: Phenotypic and genomic comparison to genotypes ERIC I-IV reveal different inventories of virulence factors which correlate with epidemiological prevalences of American Foulbrood.</title>
        <authorList>
            <person name="Beims H."/>
            <person name="Bunk B."/>
            <person name="Erler S."/>
            <person name="Mohr K.I."/>
            <person name="Sproer C."/>
            <person name="Pradella S."/>
            <person name="Gunther G."/>
            <person name="Rohde M."/>
            <person name="von der Ohe W."/>
            <person name="Steinert M."/>
        </authorList>
    </citation>
    <scope>NUCLEOTIDE SEQUENCE [LARGE SCALE GENOMIC DNA]</scope>
    <source>
        <strain evidence="5">Eric_V</strain>
    </source>
</reference>
<dbReference type="Pfam" id="PF05043">
    <property type="entry name" value="Mga"/>
    <property type="match status" value="1"/>
</dbReference>